<reference evidence="3 4" key="1">
    <citation type="submission" date="2017-09" db="EMBL/GenBank/DDBJ databases">
        <title>WGS assembly of Aquilegia coerulea Goldsmith.</title>
        <authorList>
            <person name="Hodges S."/>
            <person name="Kramer E."/>
            <person name="Nordborg M."/>
            <person name="Tomkins J."/>
            <person name="Borevitz J."/>
            <person name="Derieg N."/>
            <person name="Yan J."/>
            <person name="Mihaltcheva S."/>
            <person name="Hayes R.D."/>
            <person name="Rokhsar D."/>
        </authorList>
    </citation>
    <scope>NUCLEOTIDE SEQUENCE [LARGE SCALE GENOMIC DNA]</scope>
    <source>
        <strain evidence="4">cv. Goldsmith</strain>
    </source>
</reference>
<dbReference type="Proteomes" id="UP000230069">
    <property type="component" value="Unassembled WGS sequence"/>
</dbReference>
<keyword evidence="2" id="KW-1133">Transmembrane helix</keyword>
<dbReference type="STRING" id="218851.A0A2G5CGM4"/>
<gene>
    <name evidence="3" type="ORF">AQUCO_05500023v1</name>
</gene>
<dbReference type="OrthoDB" id="591587at2759"/>
<feature type="region of interest" description="Disordered" evidence="1">
    <location>
        <begin position="1"/>
        <end position="22"/>
    </location>
</feature>
<protein>
    <submittedName>
        <fullName evidence="3">Uncharacterized protein</fullName>
    </submittedName>
</protein>
<dbReference type="AlphaFoldDB" id="A0A2G5CGM4"/>
<feature type="transmembrane region" description="Helical" evidence="2">
    <location>
        <begin position="421"/>
        <end position="444"/>
    </location>
</feature>
<evidence type="ECO:0000256" key="1">
    <source>
        <dbReference type="SAM" id="MobiDB-lite"/>
    </source>
</evidence>
<dbReference type="PANTHER" id="PTHR31170">
    <property type="entry name" value="BNAC04G53230D PROTEIN"/>
    <property type="match status" value="1"/>
</dbReference>
<accession>A0A2G5CGM4</accession>
<dbReference type="InParanoid" id="A0A2G5CGM4"/>
<organism evidence="3 4">
    <name type="scientific">Aquilegia coerulea</name>
    <name type="common">Rocky mountain columbine</name>
    <dbReference type="NCBI Taxonomy" id="218851"/>
    <lineage>
        <taxon>Eukaryota</taxon>
        <taxon>Viridiplantae</taxon>
        <taxon>Streptophyta</taxon>
        <taxon>Embryophyta</taxon>
        <taxon>Tracheophyta</taxon>
        <taxon>Spermatophyta</taxon>
        <taxon>Magnoliopsida</taxon>
        <taxon>Ranunculales</taxon>
        <taxon>Ranunculaceae</taxon>
        <taxon>Thalictroideae</taxon>
        <taxon>Aquilegia</taxon>
    </lineage>
</organism>
<keyword evidence="2" id="KW-0812">Transmembrane</keyword>
<evidence type="ECO:0000256" key="2">
    <source>
        <dbReference type="SAM" id="Phobius"/>
    </source>
</evidence>
<dbReference type="EMBL" id="KZ305072">
    <property type="protein sequence ID" value="PIA30461.1"/>
    <property type="molecule type" value="Genomic_DNA"/>
</dbReference>
<keyword evidence="4" id="KW-1185">Reference proteome</keyword>
<dbReference type="Pfam" id="PF03140">
    <property type="entry name" value="DUF247"/>
    <property type="match status" value="1"/>
</dbReference>
<evidence type="ECO:0000313" key="3">
    <source>
        <dbReference type="EMBL" id="PIA30461.1"/>
    </source>
</evidence>
<evidence type="ECO:0000313" key="4">
    <source>
        <dbReference type="Proteomes" id="UP000230069"/>
    </source>
</evidence>
<sequence>MELNAEIDERTENSNDISIETDDDDDSSILAAHILAAIPPKPSSISFIYRVPDNLRVGSEYRYEPKVASIGPYHCGKKNLKVTEKHKLWYLWDLLSRSTPPKTTMKNMVKAIKSIEVQARECYAEEINLTSDEFVMMMIVDGCFILELLYRYEEYTKRLKERVDDNDLIFSANWLVRTVQRDLVLLENQLPFVVLDTLFNFTWDPKHNISLNKLVLQFLELELPTSLIRSDDNIVGKHILDLLRNYLLPPSDVIEYEDEPTWQFAYNSATVLWEIGVKFKVKKIAKGFADITFSEDGVLEIPHFHVGEGMSVLIPNLVALEQCHQYFRNIITSYALFLEILIRSKDDVKLLRSGNIITVPWNRDEEIVTKLSNLVKGAKFDHFYYDGLCTRISLYTRRHKWRAIRYKWNVILKRDYFGSPWAVLSFVAAILLLVLTLTQTIYAVRSYPPRG</sequence>
<proteinExistence type="predicted"/>
<dbReference type="PANTHER" id="PTHR31170:SF25">
    <property type="entry name" value="BNAA09G04570D PROTEIN"/>
    <property type="match status" value="1"/>
</dbReference>
<name>A0A2G5CGM4_AQUCA</name>
<dbReference type="InterPro" id="IPR004158">
    <property type="entry name" value="DUF247_pln"/>
</dbReference>
<keyword evidence="2" id="KW-0472">Membrane</keyword>